<feature type="compositionally biased region" description="Polar residues" evidence="1">
    <location>
        <begin position="344"/>
        <end position="353"/>
    </location>
</feature>
<keyword evidence="3" id="KW-1185">Reference proteome</keyword>
<proteinExistence type="predicted"/>
<organism evidence="2 3">
    <name type="scientific">Basidiobolus meristosporus CBS 931.73</name>
    <dbReference type="NCBI Taxonomy" id="1314790"/>
    <lineage>
        <taxon>Eukaryota</taxon>
        <taxon>Fungi</taxon>
        <taxon>Fungi incertae sedis</taxon>
        <taxon>Zoopagomycota</taxon>
        <taxon>Entomophthoromycotina</taxon>
        <taxon>Basidiobolomycetes</taxon>
        <taxon>Basidiobolales</taxon>
        <taxon>Basidiobolaceae</taxon>
        <taxon>Basidiobolus</taxon>
    </lineage>
</organism>
<protein>
    <submittedName>
        <fullName evidence="2">Uncharacterized protein</fullName>
    </submittedName>
</protein>
<evidence type="ECO:0000313" key="2">
    <source>
        <dbReference type="EMBL" id="ORX94965.1"/>
    </source>
</evidence>
<dbReference type="EMBL" id="MCFE01000190">
    <property type="protein sequence ID" value="ORX94965.1"/>
    <property type="molecule type" value="Genomic_DNA"/>
</dbReference>
<dbReference type="STRING" id="1314790.A0A1Y1YAM1"/>
<dbReference type="OrthoDB" id="2158148at2759"/>
<comment type="caution">
    <text evidence="2">The sequence shown here is derived from an EMBL/GenBank/DDBJ whole genome shotgun (WGS) entry which is preliminary data.</text>
</comment>
<dbReference type="AlphaFoldDB" id="A0A1Y1YAM1"/>
<dbReference type="InParanoid" id="A0A1Y1YAM1"/>
<dbReference type="Proteomes" id="UP000193498">
    <property type="component" value="Unassembled WGS sequence"/>
</dbReference>
<feature type="region of interest" description="Disordered" evidence="1">
    <location>
        <begin position="331"/>
        <end position="361"/>
    </location>
</feature>
<accession>A0A1Y1YAM1</accession>
<gene>
    <name evidence="2" type="ORF">K493DRAFT_337540</name>
</gene>
<reference evidence="2 3" key="1">
    <citation type="submission" date="2016-07" db="EMBL/GenBank/DDBJ databases">
        <title>Pervasive Adenine N6-methylation of Active Genes in Fungi.</title>
        <authorList>
            <consortium name="DOE Joint Genome Institute"/>
            <person name="Mondo S.J."/>
            <person name="Dannebaum R.O."/>
            <person name="Kuo R.C."/>
            <person name="Labutti K."/>
            <person name="Haridas S."/>
            <person name="Kuo A."/>
            <person name="Salamov A."/>
            <person name="Ahrendt S.R."/>
            <person name="Lipzen A."/>
            <person name="Sullivan W."/>
            <person name="Andreopoulos W.B."/>
            <person name="Clum A."/>
            <person name="Lindquist E."/>
            <person name="Daum C."/>
            <person name="Ramamoorthy G.K."/>
            <person name="Gryganskyi A."/>
            <person name="Culley D."/>
            <person name="Magnuson J.K."/>
            <person name="James T.Y."/>
            <person name="O'Malley M.A."/>
            <person name="Stajich J.E."/>
            <person name="Spatafora J.W."/>
            <person name="Visel A."/>
            <person name="Grigoriev I.V."/>
        </authorList>
    </citation>
    <scope>NUCLEOTIDE SEQUENCE [LARGE SCALE GENOMIC DNA]</scope>
    <source>
        <strain evidence="2 3">CBS 931.73</strain>
    </source>
</reference>
<name>A0A1Y1YAM1_9FUNG</name>
<evidence type="ECO:0000313" key="3">
    <source>
        <dbReference type="Proteomes" id="UP000193498"/>
    </source>
</evidence>
<evidence type="ECO:0000256" key="1">
    <source>
        <dbReference type="SAM" id="MobiDB-lite"/>
    </source>
</evidence>
<sequence length="361" mass="40474">MASQPSCPGTPKATYKRKCPLLPQPGTNDSWKDVNNNIRKMDTLYDASFYSWLKNEQNVLVTSVYLHRIANEYSIDRVIASLKWLIVGWRIESIVLLIRHITLDWAAPISSMPEDTVLEKSERKRALLVRDLTKEWRRSSLAKLVGGLLSGWTCMKQKESFLTALTIEWDFRRLSEFFSYLQTSADLDYRVKVSLLQEAVRRDKSRHEKHLTLVKSSTIIPSRRRYSKQATNLISKKFKTNSGRNISLISQNSGELHSSSISVGALAPQNIDSFTPVLPLASIAGARYILETEVNCCCSTNSCSHQARNTSIASSSSPDTITASEGVEAIGNSTSTEDPHVKSTLENCNSQSPTKRRTSLI</sequence>